<feature type="domain" description="DNA helicase Pif1-like DEAD-box helicase" evidence="2">
    <location>
        <begin position="4"/>
        <end position="99"/>
    </location>
</feature>
<proteinExistence type="inferred from homology"/>
<keyword evidence="4" id="KW-1185">Reference proteome</keyword>
<comment type="catalytic activity">
    <reaction evidence="1">
        <text>ATP + H2O = ADP + phosphate + H(+)</text>
        <dbReference type="Rhea" id="RHEA:13065"/>
        <dbReference type="ChEBI" id="CHEBI:15377"/>
        <dbReference type="ChEBI" id="CHEBI:15378"/>
        <dbReference type="ChEBI" id="CHEBI:30616"/>
        <dbReference type="ChEBI" id="CHEBI:43474"/>
        <dbReference type="ChEBI" id="CHEBI:456216"/>
        <dbReference type="EC" id="5.6.2.3"/>
    </reaction>
</comment>
<dbReference type="SUPFAM" id="SSF52540">
    <property type="entry name" value="P-loop containing nucleoside triphosphate hydrolases"/>
    <property type="match status" value="1"/>
</dbReference>
<dbReference type="Pfam" id="PF05970">
    <property type="entry name" value="PIF1"/>
    <property type="match status" value="1"/>
</dbReference>
<dbReference type="GO" id="GO:0006281">
    <property type="term" value="P:DNA repair"/>
    <property type="evidence" value="ECO:0007669"/>
    <property type="project" value="UniProtKB-KW"/>
</dbReference>
<comment type="cofactor">
    <cofactor evidence="1">
        <name>Mg(2+)</name>
        <dbReference type="ChEBI" id="CHEBI:18420"/>
    </cofactor>
</comment>
<dbReference type="STRING" id="10195.A0A3M7T3B2"/>
<dbReference type="GO" id="GO:0006310">
    <property type="term" value="P:DNA recombination"/>
    <property type="evidence" value="ECO:0007669"/>
    <property type="project" value="UniProtKB-KW"/>
</dbReference>
<gene>
    <name evidence="3" type="ORF">BpHYR1_023995</name>
</gene>
<dbReference type="InterPro" id="IPR010285">
    <property type="entry name" value="DNA_helicase_pif1-like_DEAD"/>
</dbReference>
<organism evidence="3 4">
    <name type="scientific">Brachionus plicatilis</name>
    <name type="common">Marine rotifer</name>
    <name type="synonym">Brachionus muelleri</name>
    <dbReference type="NCBI Taxonomy" id="10195"/>
    <lineage>
        <taxon>Eukaryota</taxon>
        <taxon>Metazoa</taxon>
        <taxon>Spiralia</taxon>
        <taxon>Gnathifera</taxon>
        <taxon>Rotifera</taxon>
        <taxon>Eurotatoria</taxon>
        <taxon>Monogononta</taxon>
        <taxon>Pseudotrocha</taxon>
        <taxon>Ploima</taxon>
        <taxon>Brachionidae</taxon>
        <taxon>Brachionus</taxon>
    </lineage>
</organism>
<keyword evidence="1" id="KW-0233">DNA recombination</keyword>
<dbReference type="Proteomes" id="UP000276133">
    <property type="component" value="Unassembled WGS sequence"/>
</dbReference>
<dbReference type="GO" id="GO:0043139">
    <property type="term" value="F:5'-3' DNA helicase activity"/>
    <property type="evidence" value="ECO:0007669"/>
    <property type="project" value="UniProtKB-EC"/>
</dbReference>
<accession>A0A3M7T3B2</accession>
<keyword evidence="1" id="KW-0067">ATP-binding</keyword>
<name>A0A3M7T3B2_BRAPC</name>
<evidence type="ECO:0000313" key="4">
    <source>
        <dbReference type="Proteomes" id="UP000276133"/>
    </source>
</evidence>
<comment type="similarity">
    <text evidence="1">Belongs to the helicase family.</text>
</comment>
<dbReference type="PANTHER" id="PTHR47642">
    <property type="entry name" value="ATP-DEPENDENT DNA HELICASE"/>
    <property type="match status" value="1"/>
</dbReference>
<dbReference type="OrthoDB" id="6141723at2759"/>
<protein>
    <recommendedName>
        <fullName evidence="1">ATP-dependent DNA helicase</fullName>
        <ecNumber evidence="1">5.6.2.3</ecNumber>
    </recommendedName>
</protein>
<keyword evidence="1 3" id="KW-0347">Helicase</keyword>
<dbReference type="AlphaFoldDB" id="A0A3M7T3B2"/>
<reference evidence="3 4" key="1">
    <citation type="journal article" date="2018" name="Sci. Rep.">
        <title>Genomic signatures of local adaptation to the degree of environmental predictability in rotifers.</title>
        <authorList>
            <person name="Franch-Gras L."/>
            <person name="Hahn C."/>
            <person name="Garcia-Roger E.M."/>
            <person name="Carmona M.J."/>
            <person name="Serra M."/>
            <person name="Gomez A."/>
        </authorList>
    </citation>
    <scope>NUCLEOTIDE SEQUENCE [LARGE SCALE GENOMIC DNA]</scope>
    <source>
        <strain evidence="3">HYR1</strain>
    </source>
</reference>
<dbReference type="InterPro" id="IPR051055">
    <property type="entry name" value="PIF1_helicase"/>
</dbReference>
<dbReference type="GO" id="GO:0016887">
    <property type="term" value="F:ATP hydrolysis activity"/>
    <property type="evidence" value="ECO:0007669"/>
    <property type="project" value="RHEA"/>
</dbReference>
<dbReference type="GO" id="GO:0000723">
    <property type="term" value="P:telomere maintenance"/>
    <property type="evidence" value="ECO:0007669"/>
    <property type="project" value="InterPro"/>
</dbReference>
<evidence type="ECO:0000259" key="2">
    <source>
        <dbReference type="Pfam" id="PF05970"/>
    </source>
</evidence>
<keyword evidence="1" id="KW-0234">DNA repair</keyword>
<dbReference type="GO" id="GO:0005524">
    <property type="term" value="F:ATP binding"/>
    <property type="evidence" value="ECO:0007669"/>
    <property type="project" value="UniProtKB-KW"/>
</dbReference>
<dbReference type="EC" id="5.6.2.3" evidence="1"/>
<dbReference type="EMBL" id="REGN01000356">
    <property type="protein sequence ID" value="RNA42524.1"/>
    <property type="molecule type" value="Genomic_DNA"/>
</dbReference>
<evidence type="ECO:0000256" key="1">
    <source>
        <dbReference type="RuleBase" id="RU363044"/>
    </source>
</evidence>
<keyword evidence="1" id="KW-0547">Nucleotide-binding</keyword>
<sequence length="248" mass="27917">MLAMIDQRLREIKGKSIPFGGISVILVGDPGQLLPVCGSPLYANNSKGPLCLDGKKAYEAFNVVVKLEQVERQTNQTNDIRQEKFIKLLPRCRNGENTLEDWQLILENSVTSTNISKFSNSTRLFLENEKVDTYNHQKLAELIQPIMLIQAYNSNNKAKKLDSDQFFGLSNSVYLSTNSLVNLTTNIWTPKGLVKSANGIVRDIIVDTNYKSGDLPIAIIVEFHDYNGPHYHSKARYSIAPQEQNKDN</sequence>
<keyword evidence="1 3" id="KW-0378">Hydrolase</keyword>
<keyword evidence="1" id="KW-0227">DNA damage</keyword>
<comment type="caution">
    <text evidence="3">The sequence shown here is derived from an EMBL/GenBank/DDBJ whole genome shotgun (WGS) entry which is preliminary data.</text>
</comment>
<dbReference type="InterPro" id="IPR027417">
    <property type="entry name" value="P-loop_NTPase"/>
</dbReference>
<evidence type="ECO:0000313" key="3">
    <source>
        <dbReference type="EMBL" id="RNA42524.1"/>
    </source>
</evidence>